<dbReference type="Gene3D" id="3.40.50.300">
    <property type="entry name" value="P-loop containing nucleotide triphosphate hydrolases"/>
    <property type="match status" value="1"/>
</dbReference>
<evidence type="ECO:0000256" key="6">
    <source>
        <dbReference type="ARBA" id="ARBA00023306"/>
    </source>
</evidence>
<dbReference type="InterPro" id="IPR027417">
    <property type="entry name" value="P-loop_NTPase"/>
</dbReference>
<comment type="similarity">
    <text evidence="2 7">Belongs to the CDC6/cdc18 family.</text>
</comment>
<organism evidence="10 11">
    <name type="scientific">Aplysia californica</name>
    <name type="common">California sea hare</name>
    <dbReference type="NCBI Taxonomy" id="6500"/>
    <lineage>
        <taxon>Eukaryota</taxon>
        <taxon>Metazoa</taxon>
        <taxon>Spiralia</taxon>
        <taxon>Lophotrochozoa</taxon>
        <taxon>Mollusca</taxon>
        <taxon>Gastropoda</taxon>
        <taxon>Heterobranchia</taxon>
        <taxon>Euthyneura</taxon>
        <taxon>Tectipleura</taxon>
        <taxon>Aplysiida</taxon>
        <taxon>Aplysioidea</taxon>
        <taxon>Aplysiidae</taxon>
        <taxon>Aplysia</taxon>
    </lineage>
</organism>
<feature type="compositionally biased region" description="Low complexity" evidence="8">
    <location>
        <begin position="157"/>
        <end position="172"/>
    </location>
</feature>
<dbReference type="InterPro" id="IPR054425">
    <property type="entry name" value="Cdc6_ORC1-like_ATPase_lid"/>
</dbReference>
<evidence type="ECO:0000256" key="5">
    <source>
        <dbReference type="ARBA" id="ARBA00023242"/>
    </source>
</evidence>
<dbReference type="Pfam" id="PF09079">
    <property type="entry name" value="WHD_Cdc6"/>
    <property type="match status" value="1"/>
</dbReference>
<evidence type="ECO:0000313" key="11">
    <source>
        <dbReference type="RefSeq" id="XP_012935046.1"/>
    </source>
</evidence>
<dbReference type="SMART" id="SM01074">
    <property type="entry name" value="Cdc6_C"/>
    <property type="match status" value="1"/>
</dbReference>
<feature type="compositionally biased region" description="Basic and acidic residues" evidence="8">
    <location>
        <begin position="25"/>
        <end position="46"/>
    </location>
</feature>
<protein>
    <recommendedName>
        <fullName evidence="7">Cell division control protein</fullName>
    </recommendedName>
</protein>
<keyword evidence="6" id="KW-0131">Cell cycle</keyword>
<evidence type="ECO:0000256" key="3">
    <source>
        <dbReference type="ARBA" id="ARBA00022618"/>
    </source>
</evidence>
<dbReference type="InterPro" id="IPR050311">
    <property type="entry name" value="ORC1/CDC6"/>
</dbReference>
<keyword evidence="10" id="KW-1185">Reference proteome</keyword>
<name>A0ABM0ZV18_APLCA</name>
<dbReference type="PANTHER" id="PTHR10763">
    <property type="entry name" value="CELL DIVISION CONTROL PROTEIN 6-RELATED"/>
    <property type="match status" value="1"/>
</dbReference>
<dbReference type="InterPro" id="IPR015163">
    <property type="entry name" value="Cdc6_C"/>
</dbReference>
<dbReference type="CDD" id="cd00009">
    <property type="entry name" value="AAA"/>
    <property type="match status" value="1"/>
</dbReference>
<dbReference type="GeneID" id="101855855"/>
<keyword evidence="4" id="KW-0235">DNA replication</keyword>
<evidence type="ECO:0000256" key="4">
    <source>
        <dbReference type="ARBA" id="ARBA00022705"/>
    </source>
</evidence>
<feature type="region of interest" description="Disordered" evidence="8">
    <location>
        <begin position="1"/>
        <end position="50"/>
    </location>
</feature>
<dbReference type="InterPro" id="IPR049945">
    <property type="entry name" value="AAA_22"/>
</dbReference>
<accession>A0ABM0ZV18</accession>
<feature type="compositionally biased region" description="Low complexity" evidence="8">
    <location>
        <begin position="1"/>
        <end position="11"/>
    </location>
</feature>
<comment type="subcellular location">
    <subcellularLocation>
        <location evidence="1 7">Nucleus</location>
    </subcellularLocation>
</comment>
<dbReference type="InterPro" id="IPR016314">
    <property type="entry name" value="Cdc6/18"/>
</dbReference>
<proteinExistence type="inferred from homology"/>
<dbReference type="PANTHER" id="PTHR10763:SF26">
    <property type="entry name" value="CELL DIVISION CONTROL PROTEIN 6 HOMOLOG"/>
    <property type="match status" value="1"/>
</dbReference>
<keyword evidence="3 11" id="KW-0132">Cell division</keyword>
<dbReference type="CDD" id="cd08768">
    <property type="entry name" value="Cdc6_C"/>
    <property type="match status" value="1"/>
</dbReference>
<evidence type="ECO:0000256" key="7">
    <source>
        <dbReference type="PIRNR" id="PIRNR001767"/>
    </source>
</evidence>
<feature type="region of interest" description="Disordered" evidence="8">
    <location>
        <begin position="88"/>
        <end position="268"/>
    </location>
</feature>
<dbReference type="InterPro" id="IPR036390">
    <property type="entry name" value="WH_DNA-bd_sf"/>
</dbReference>
<comment type="function">
    <text evidence="7">Involved in the initiation of DNA replication. Also participates in checkpoint controls that ensure DNA replication is completed before mitosis is initiated.</text>
</comment>
<gene>
    <name evidence="11" type="primary">LOC101855855</name>
</gene>
<reference evidence="11" key="1">
    <citation type="submission" date="2025-08" db="UniProtKB">
        <authorList>
            <consortium name="RefSeq"/>
        </authorList>
    </citation>
    <scope>IDENTIFICATION</scope>
</reference>
<evidence type="ECO:0000256" key="1">
    <source>
        <dbReference type="ARBA" id="ARBA00004123"/>
    </source>
</evidence>
<evidence type="ECO:0000256" key="8">
    <source>
        <dbReference type="SAM" id="MobiDB-lite"/>
    </source>
</evidence>
<dbReference type="PIRSF" id="PIRSF001767">
    <property type="entry name" value="Cdc6"/>
    <property type="match status" value="1"/>
</dbReference>
<keyword evidence="5 7" id="KW-0539">Nucleus</keyword>
<dbReference type="RefSeq" id="XP_012935046.1">
    <property type="nucleotide sequence ID" value="XM_013079592.2"/>
</dbReference>
<evidence type="ECO:0000256" key="2">
    <source>
        <dbReference type="ARBA" id="ARBA00006184"/>
    </source>
</evidence>
<evidence type="ECO:0000259" key="9">
    <source>
        <dbReference type="SMART" id="SM01074"/>
    </source>
</evidence>
<dbReference type="Gene3D" id="1.10.10.10">
    <property type="entry name" value="Winged helix-like DNA-binding domain superfamily/Winged helix DNA-binding domain"/>
    <property type="match status" value="1"/>
</dbReference>
<dbReference type="Pfam" id="PF22606">
    <property type="entry name" value="Cdc6-ORC-like_ATPase_lid"/>
    <property type="match status" value="1"/>
</dbReference>
<feature type="compositionally biased region" description="Low complexity" evidence="8">
    <location>
        <begin position="105"/>
        <end position="117"/>
    </location>
</feature>
<sequence>MASLKSSFSVRKSSRMNLRKCSSVEAKKADPDEKCPEKSSRKDGVRKSFGKAHSVVQALRNVFHGKDKQAETLSPCSDEQSPANCERVCGAGPGDAEASVNLLHSPSSCSSFTASPSKRTPPSQRACASPRELNQARRRLLSPTKRKSDEDAENCLSDSPSPRKSPRSSNDPASQYPLPDDSEDPETPKSSKRSTVRLSRIANSTPRRLFSSPEKSGGNDVSEVSPQKSAASRLFQSPPKSPSRRLFQSPPKSPVRSSPLQKSNARMYQTTKRCLHTAKPARLVGREKEEEKVEEFISERVDAGTSGSLYVSGAPGTGKTAVVQHVVDKLKNEYGNLETAYVNCMTLKDSNGVFGKLYEQLTGKTYKGKDSVKAVEKVFATTGSVVLVLDEIDQLDSKHHHVLYRIFEWPALDKSRLILIGVANALDLTDRVLPRLQASEKCCPDLMNFAPYTSAQITDILKSRLERSLLVEPSAIKFCARKVSAVAGDARKALDVCRRAVEMVEADVRSQQVLKPADCNSPSKKSQEPPVKKVTLVHISKVMGDVYGSSVAAASSSENDVPLQQKIAVCSLLLLVKTGRLKEVLLGRLHEAYTKVCRGRHMAPVDQTEFLSVCLLLEARGVVTLKRAKDTRMIRVSLKLDENELEQTLKDKTLMSQILKDGVV</sequence>
<feature type="compositionally biased region" description="Polar residues" evidence="8">
    <location>
        <begin position="255"/>
        <end position="268"/>
    </location>
</feature>
<dbReference type="Proteomes" id="UP000694888">
    <property type="component" value="Unplaced"/>
</dbReference>
<dbReference type="GO" id="GO:0051301">
    <property type="term" value="P:cell division"/>
    <property type="evidence" value="ECO:0007669"/>
    <property type="project" value="UniProtKB-KW"/>
</dbReference>
<dbReference type="InterPro" id="IPR036388">
    <property type="entry name" value="WH-like_DNA-bd_sf"/>
</dbReference>
<feature type="domain" description="Cdc6 C-terminal" evidence="9">
    <location>
        <begin position="569"/>
        <end position="649"/>
    </location>
</feature>
<dbReference type="SUPFAM" id="SSF46785">
    <property type="entry name" value="Winged helix' DNA-binding domain"/>
    <property type="match status" value="1"/>
</dbReference>
<evidence type="ECO:0000313" key="10">
    <source>
        <dbReference type="Proteomes" id="UP000694888"/>
    </source>
</evidence>
<dbReference type="Gene3D" id="1.10.8.60">
    <property type="match status" value="1"/>
</dbReference>
<dbReference type="SUPFAM" id="SSF52540">
    <property type="entry name" value="P-loop containing nucleoside triphosphate hydrolases"/>
    <property type="match status" value="1"/>
</dbReference>
<dbReference type="Pfam" id="PF13401">
    <property type="entry name" value="AAA_22"/>
    <property type="match status" value="1"/>
</dbReference>